<organism evidence="2 3">
    <name type="scientific">Chryseobacterium aquaticum subsp. greenlandense</name>
    <dbReference type="NCBI Taxonomy" id="345663"/>
    <lineage>
        <taxon>Bacteria</taxon>
        <taxon>Pseudomonadati</taxon>
        <taxon>Bacteroidota</taxon>
        <taxon>Flavobacteriia</taxon>
        <taxon>Flavobacteriales</taxon>
        <taxon>Weeksellaceae</taxon>
        <taxon>Chryseobacterium group</taxon>
        <taxon>Chryseobacterium</taxon>
    </lineage>
</organism>
<keyword evidence="1" id="KW-0472">Membrane</keyword>
<keyword evidence="1" id="KW-1133">Transmembrane helix</keyword>
<dbReference type="EMBL" id="LMAI01000015">
    <property type="protein sequence ID" value="KUJ54018.1"/>
    <property type="molecule type" value="Genomic_DNA"/>
</dbReference>
<sequence>METEFIIIGIFVIIIFVGFEIKSVRSYRKTIAKQNKYIEAQDDIIKVLMRENDIAVQKQYENIKNKLNGK</sequence>
<dbReference type="Proteomes" id="UP000054388">
    <property type="component" value="Unassembled WGS sequence"/>
</dbReference>
<evidence type="ECO:0000313" key="2">
    <source>
        <dbReference type="EMBL" id="KUJ54018.1"/>
    </source>
</evidence>
<gene>
    <name evidence="2" type="ORF">AR686_17680</name>
</gene>
<evidence type="ECO:0000256" key="1">
    <source>
        <dbReference type="SAM" id="Phobius"/>
    </source>
</evidence>
<keyword evidence="1" id="KW-0812">Transmembrane</keyword>
<dbReference type="AlphaFoldDB" id="A0A101CD37"/>
<comment type="caution">
    <text evidence="2">The sequence shown here is derived from an EMBL/GenBank/DDBJ whole genome shotgun (WGS) entry which is preliminary data.</text>
</comment>
<dbReference type="RefSeq" id="WP_059137935.1">
    <property type="nucleotide sequence ID" value="NZ_LMAI01000015.1"/>
</dbReference>
<evidence type="ECO:0000313" key="3">
    <source>
        <dbReference type="Proteomes" id="UP000054388"/>
    </source>
</evidence>
<reference evidence="2 3" key="1">
    <citation type="submission" date="2015-10" db="EMBL/GenBank/DDBJ databases">
        <title>Genome sequence of Chryseobacterium greenlandense.</title>
        <authorList>
            <person name="Newman J."/>
            <person name="Fischer K."/>
            <person name="Miller J."/>
        </authorList>
    </citation>
    <scope>NUCLEOTIDE SEQUENCE [LARGE SCALE GENOMIC DNA]</scope>
    <source>
        <strain evidence="2 3">UMB34</strain>
    </source>
</reference>
<proteinExistence type="predicted"/>
<protein>
    <submittedName>
        <fullName evidence="2">Uncharacterized protein</fullName>
    </submittedName>
</protein>
<accession>A0A101CD37</accession>
<name>A0A101CD37_9FLAO</name>
<feature type="transmembrane region" description="Helical" evidence="1">
    <location>
        <begin position="6"/>
        <end position="24"/>
    </location>
</feature>